<accession>A0A4R5MF96</accession>
<proteinExistence type="predicted"/>
<dbReference type="Proteomes" id="UP000295722">
    <property type="component" value="Unassembled WGS sequence"/>
</dbReference>
<dbReference type="AlphaFoldDB" id="A0A4R5MF96"/>
<comment type="caution">
    <text evidence="1">The sequence shown here is derived from an EMBL/GenBank/DDBJ whole genome shotgun (WGS) entry which is preliminary data.</text>
</comment>
<organism evidence="1 2">
    <name type="scientific">Paraburkholderia silviterrae</name>
    <dbReference type="NCBI Taxonomy" id="2528715"/>
    <lineage>
        <taxon>Bacteria</taxon>
        <taxon>Pseudomonadati</taxon>
        <taxon>Pseudomonadota</taxon>
        <taxon>Betaproteobacteria</taxon>
        <taxon>Burkholderiales</taxon>
        <taxon>Burkholderiaceae</taxon>
        <taxon>Paraburkholderia</taxon>
    </lineage>
</organism>
<reference evidence="1 2" key="1">
    <citation type="submission" date="2019-03" db="EMBL/GenBank/DDBJ databases">
        <title>Paraburkholderia sp. 4M-K11, isolated from subtropical forest soil.</title>
        <authorList>
            <person name="Gao Z.-H."/>
            <person name="Qiu L.-H."/>
        </authorList>
    </citation>
    <scope>NUCLEOTIDE SEQUENCE [LARGE SCALE GENOMIC DNA]</scope>
    <source>
        <strain evidence="1 2">4M-K11</strain>
    </source>
</reference>
<protein>
    <submittedName>
        <fullName evidence="1">Uncharacterized protein</fullName>
    </submittedName>
</protein>
<keyword evidence="2" id="KW-1185">Reference proteome</keyword>
<dbReference type="RefSeq" id="WP_133192924.1">
    <property type="nucleotide sequence ID" value="NZ_JBHUCW010000015.1"/>
</dbReference>
<evidence type="ECO:0000313" key="2">
    <source>
        <dbReference type="Proteomes" id="UP000295722"/>
    </source>
</evidence>
<evidence type="ECO:0000313" key="1">
    <source>
        <dbReference type="EMBL" id="TDG25872.1"/>
    </source>
</evidence>
<name>A0A4R5MF96_9BURK</name>
<dbReference type="EMBL" id="SMRP01000001">
    <property type="protein sequence ID" value="TDG25872.1"/>
    <property type="molecule type" value="Genomic_DNA"/>
</dbReference>
<sequence length="132" mass="14750">MKPVKQSKLYTPDAIHNGNCLAAAYASLLELPLWMVPPFEDMFGRCEWYERIDEWLAKAHGLERVRLDGHPVADLPEFYLACGMSPRGVLHAVIYSKGELAHDPHYSDAGIAEVKSVEYLRPIGEKADVPAS</sequence>
<dbReference type="OrthoDB" id="983041at2"/>
<gene>
    <name evidence="1" type="ORF">EYW47_00430</name>
</gene>